<name>A0A5J4YXX9_PORPP</name>
<dbReference type="AlphaFoldDB" id="A0A5J4YXX9"/>
<dbReference type="InterPro" id="IPR029044">
    <property type="entry name" value="Nucleotide-diphossugar_trans"/>
</dbReference>
<dbReference type="GO" id="GO:0051999">
    <property type="term" value="P:mannosyl-inositol phosphorylceramide biosynthetic process"/>
    <property type="evidence" value="ECO:0007669"/>
    <property type="project" value="TreeGrafter"/>
</dbReference>
<dbReference type="GO" id="GO:0016020">
    <property type="term" value="C:membrane"/>
    <property type="evidence" value="ECO:0007669"/>
    <property type="project" value="GOC"/>
</dbReference>
<proteinExistence type="predicted"/>
<dbReference type="InterPro" id="IPR051706">
    <property type="entry name" value="Glycosyltransferase_domain"/>
</dbReference>
<dbReference type="EMBL" id="VRMN01000003">
    <property type="protein sequence ID" value="KAA8495534.1"/>
    <property type="molecule type" value="Genomic_DNA"/>
</dbReference>
<dbReference type="Pfam" id="PF04488">
    <property type="entry name" value="Gly_transf_sug"/>
    <property type="match status" value="1"/>
</dbReference>
<evidence type="ECO:0000256" key="1">
    <source>
        <dbReference type="ARBA" id="ARBA00022679"/>
    </source>
</evidence>
<comment type="caution">
    <text evidence="2">The sequence shown here is derived from an EMBL/GenBank/DDBJ whole genome shotgun (WGS) entry which is preliminary data.</text>
</comment>
<keyword evidence="3" id="KW-1185">Reference proteome</keyword>
<dbReference type="GO" id="GO:0000030">
    <property type="term" value="F:mannosyltransferase activity"/>
    <property type="evidence" value="ECO:0007669"/>
    <property type="project" value="TreeGrafter"/>
</dbReference>
<dbReference type="OMA" id="HHANIDY"/>
<sequence length="786" mass="89860">MGDRFGVAMAAGLTVPASYLDVGIKLPDDVHVADIGKFGNWDGRECRVENAHEWKDAIREYLAHSPLARQDIPKVIHQIWIGPREAPCVWLDSWRIEYLGRFSGWKYELWSDSEVHSMDMVNRDLYDKEQKYQCKADILRLELLYKYGGVYIDADMVSLGKDLSEVMVDANNSTKFMISYEPDTKDKPYSVIGNSIIAVTPGHPLILMLILYIRKIYDHKRPYHGVEWVTGPLAATKVLVHQNMPFSCRPTNEFYPLFHFVPNPDAIDLSKFPRSYAFQFGYTCSGLENWIAQNNRCRKAVECSIHSKKTDWEFGRFKPFPTSERKSRRDGESQLVPKVIHQIYLEPDARSCNKPERWTMTWYGKFCSQHPEYEYRMHCIDDLVNSEYFCVNLYSTSKRMDATAVTLLAMEIVYKYGGVYVPLGCTFESGGDAVAQHSMGFKIDAPFIFSPAEDTECASRIKQIYNGLSPDVPSLATVVTPQQDGRGVAMRGVGDSVAAYMDYPLWSRFLGTEMIINAAFPSSALCDEVMLLWGYDSNVQTYKLESASAVAELLSEHPARCVIVTDEELCRYRAFRDCIPSMIIDLDKKDPDWSAMLLSVEWETGLHVTECYRPSMSVRASAARYFGLVLNQKAANRLFGSDELRKLTMSEQLIDLALQRYEDCGVYVAVQKFEHTKVLADMYAGIHTIQYAFEKLANHSPPTEISGHPVEQYGSMLKVFRDSNRNNIMLEMSADDSGRVMYRAWNEDNAVNCEAKILRGMRTDIVEWMRVYYNHQVVFEANNKPI</sequence>
<reference evidence="3" key="1">
    <citation type="journal article" date="2019" name="Nat. Commun.">
        <title>Expansion of phycobilisome linker gene families in mesophilic red algae.</title>
        <authorList>
            <person name="Lee J."/>
            <person name="Kim D."/>
            <person name="Bhattacharya D."/>
            <person name="Yoon H.S."/>
        </authorList>
    </citation>
    <scope>NUCLEOTIDE SEQUENCE [LARGE SCALE GENOMIC DNA]</scope>
    <source>
        <strain evidence="3">CCMP 1328</strain>
    </source>
</reference>
<gene>
    <name evidence="2" type="ORF">FVE85_1689</name>
</gene>
<dbReference type="SUPFAM" id="SSF53448">
    <property type="entry name" value="Nucleotide-diphospho-sugar transferases"/>
    <property type="match status" value="1"/>
</dbReference>
<keyword evidence="2" id="KW-0328">Glycosyltransferase</keyword>
<dbReference type="Proteomes" id="UP000324585">
    <property type="component" value="Unassembled WGS sequence"/>
</dbReference>
<dbReference type="PANTHER" id="PTHR32385:SF15">
    <property type="entry name" value="INOSITOL PHOSPHOCERAMIDE MANNOSYLTRANSFERASE 1"/>
    <property type="match status" value="1"/>
</dbReference>
<dbReference type="InterPro" id="IPR007577">
    <property type="entry name" value="GlycoTrfase_DXD_sugar-bd_CS"/>
</dbReference>
<dbReference type="Gene3D" id="3.90.550.20">
    <property type="match status" value="1"/>
</dbReference>
<dbReference type="OrthoDB" id="3647at2759"/>
<dbReference type="PANTHER" id="PTHR32385">
    <property type="entry name" value="MANNOSYL PHOSPHORYLINOSITOL CERAMIDE SYNTHASE"/>
    <property type="match status" value="1"/>
</dbReference>
<accession>A0A5J4YXX9</accession>
<organism evidence="2 3">
    <name type="scientific">Porphyridium purpureum</name>
    <name type="common">Red alga</name>
    <name type="synonym">Porphyridium cruentum</name>
    <dbReference type="NCBI Taxonomy" id="35688"/>
    <lineage>
        <taxon>Eukaryota</taxon>
        <taxon>Rhodophyta</taxon>
        <taxon>Bangiophyceae</taxon>
        <taxon>Porphyridiales</taxon>
        <taxon>Porphyridiaceae</taxon>
        <taxon>Porphyridium</taxon>
    </lineage>
</organism>
<keyword evidence="1 2" id="KW-0808">Transferase</keyword>
<evidence type="ECO:0000313" key="2">
    <source>
        <dbReference type="EMBL" id="KAA8495534.1"/>
    </source>
</evidence>
<protein>
    <submittedName>
        <fullName evidence="2">Inositol phosphoceramide mannosyltransferase 3</fullName>
    </submittedName>
</protein>
<evidence type="ECO:0000313" key="3">
    <source>
        <dbReference type="Proteomes" id="UP000324585"/>
    </source>
</evidence>